<dbReference type="SUPFAM" id="SSF46785">
    <property type="entry name" value="Winged helix' DNA-binding domain"/>
    <property type="match status" value="1"/>
</dbReference>
<evidence type="ECO:0000256" key="8">
    <source>
        <dbReference type="ARBA" id="ARBA00023242"/>
    </source>
</evidence>
<keyword evidence="3" id="KW-0235">DNA replication</keyword>
<feature type="domain" description="Replication protein A C-terminal" evidence="10">
    <location>
        <begin position="193"/>
        <end position="287"/>
    </location>
</feature>
<keyword evidence="6" id="KW-0233">DNA recombination</keyword>
<sequence length="296" mass="32708">MYGTSQFDGNAAFSGGGFMPSQATQTADPAFSPAKNRDAQALLPLTVKQISEAFQASDDKANFLIDGVDVNNVKLVGMLFEKTERVTDVSFVLDDGTGRIDCHRWVNEAVDTKEMELLSNGMYVKVHGHLKGFQGKKQLMVYSVRVIRGERRAEAQRGPQRLRPLTDYNEIANHFADCMFSPTVSSLQKLQDASQIPGHMPNSAVNTPSKGYQPTPSNHFSVQYNMDGVKGIDKSVLGYLQQPSCIAREKGVHRNELAQQLNVPENKILEAIESLESEGLVYSTIDEYHYKSTANG</sequence>
<dbReference type="CDD" id="cd04478">
    <property type="entry name" value="RPA2_DBD_D"/>
    <property type="match status" value="1"/>
</dbReference>
<dbReference type="Pfam" id="PF08784">
    <property type="entry name" value="RPA_C"/>
    <property type="match status" value="1"/>
</dbReference>
<keyword evidence="4" id="KW-0227">DNA damage</keyword>
<accession>A0ABR0WKZ2</accession>
<gene>
    <name evidence="11" type="ORF">DH2020_018183</name>
</gene>
<comment type="caution">
    <text evidence="11">The sequence shown here is derived from an EMBL/GenBank/DDBJ whole genome shotgun (WGS) entry which is preliminary data.</text>
</comment>
<dbReference type="PANTHER" id="PTHR13989:SF16">
    <property type="entry name" value="REPLICATION PROTEIN A2"/>
    <property type="match status" value="1"/>
</dbReference>
<dbReference type="InterPro" id="IPR012340">
    <property type="entry name" value="NA-bd_OB-fold"/>
</dbReference>
<keyword evidence="5" id="KW-0238">DNA-binding</keyword>
<evidence type="ECO:0000256" key="2">
    <source>
        <dbReference type="ARBA" id="ARBA00007815"/>
    </source>
</evidence>
<dbReference type="InterPro" id="IPR014892">
    <property type="entry name" value="RPA_C"/>
</dbReference>
<dbReference type="Proteomes" id="UP001318860">
    <property type="component" value="Unassembled WGS sequence"/>
</dbReference>
<evidence type="ECO:0000259" key="9">
    <source>
        <dbReference type="Pfam" id="PF01336"/>
    </source>
</evidence>
<dbReference type="Pfam" id="PF01336">
    <property type="entry name" value="tRNA_anti-codon"/>
    <property type="match status" value="1"/>
</dbReference>
<dbReference type="InterPro" id="IPR004365">
    <property type="entry name" value="NA-bd_OB_tRNA"/>
</dbReference>
<comment type="subcellular location">
    <subcellularLocation>
        <location evidence="1">Nucleus</location>
    </subcellularLocation>
</comment>
<protein>
    <submittedName>
        <fullName evidence="11">Uncharacterized protein</fullName>
    </submittedName>
</protein>
<dbReference type="EMBL" id="JABTTQ020000010">
    <property type="protein sequence ID" value="KAK6147271.1"/>
    <property type="molecule type" value="Genomic_DNA"/>
</dbReference>
<evidence type="ECO:0000259" key="10">
    <source>
        <dbReference type="Pfam" id="PF08784"/>
    </source>
</evidence>
<dbReference type="Gene3D" id="1.10.10.10">
    <property type="entry name" value="Winged helix-like DNA-binding domain superfamily/Winged helix DNA-binding domain"/>
    <property type="match status" value="1"/>
</dbReference>
<evidence type="ECO:0000256" key="3">
    <source>
        <dbReference type="ARBA" id="ARBA00022705"/>
    </source>
</evidence>
<dbReference type="PANTHER" id="PTHR13989">
    <property type="entry name" value="REPLICATION PROTEIN A-RELATED"/>
    <property type="match status" value="1"/>
</dbReference>
<dbReference type="InterPro" id="IPR036390">
    <property type="entry name" value="WH_DNA-bd_sf"/>
</dbReference>
<evidence type="ECO:0000313" key="12">
    <source>
        <dbReference type="Proteomes" id="UP001318860"/>
    </source>
</evidence>
<evidence type="ECO:0000256" key="5">
    <source>
        <dbReference type="ARBA" id="ARBA00023125"/>
    </source>
</evidence>
<dbReference type="InterPro" id="IPR014646">
    <property type="entry name" value="Rfa2/RPA32"/>
</dbReference>
<dbReference type="InterPro" id="IPR036388">
    <property type="entry name" value="WH-like_DNA-bd_sf"/>
</dbReference>
<evidence type="ECO:0000313" key="11">
    <source>
        <dbReference type="EMBL" id="KAK6147271.1"/>
    </source>
</evidence>
<keyword evidence="12" id="KW-1185">Reference proteome</keyword>
<name>A0ABR0WKZ2_REHGL</name>
<evidence type="ECO:0000256" key="7">
    <source>
        <dbReference type="ARBA" id="ARBA00023204"/>
    </source>
</evidence>
<evidence type="ECO:0000256" key="1">
    <source>
        <dbReference type="ARBA" id="ARBA00004123"/>
    </source>
</evidence>
<comment type="similarity">
    <text evidence="2">Belongs to the replication factor A protein 2 family.</text>
</comment>
<keyword evidence="8" id="KW-0539">Nucleus</keyword>
<dbReference type="Gene3D" id="2.40.50.140">
    <property type="entry name" value="Nucleic acid-binding proteins"/>
    <property type="match status" value="1"/>
</dbReference>
<reference evidence="11 12" key="1">
    <citation type="journal article" date="2021" name="Comput. Struct. Biotechnol. J.">
        <title>De novo genome assembly of the potent medicinal plant Rehmannia glutinosa using nanopore technology.</title>
        <authorList>
            <person name="Ma L."/>
            <person name="Dong C."/>
            <person name="Song C."/>
            <person name="Wang X."/>
            <person name="Zheng X."/>
            <person name="Niu Y."/>
            <person name="Chen S."/>
            <person name="Feng W."/>
        </authorList>
    </citation>
    <scope>NUCLEOTIDE SEQUENCE [LARGE SCALE GENOMIC DNA]</scope>
    <source>
        <strain evidence="11">DH-2019</strain>
    </source>
</reference>
<dbReference type="InterPro" id="IPR040260">
    <property type="entry name" value="RFA2-like"/>
</dbReference>
<evidence type="ECO:0000256" key="6">
    <source>
        <dbReference type="ARBA" id="ARBA00023172"/>
    </source>
</evidence>
<dbReference type="PIRSF" id="PIRSF036949">
    <property type="entry name" value="RPA32"/>
    <property type="match status" value="1"/>
</dbReference>
<organism evidence="11 12">
    <name type="scientific">Rehmannia glutinosa</name>
    <name type="common">Chinese foxglove</name>
    <dbReference type="NCBI Taxonomy" id="99300"/>
    <lineage>
        <taxon>Eukaryota</taxon>
        <taxon>Viridiplantae</taxon>
        <taxon>Streptophyta</taxon>
        <taxon>Embryophyta</taxon>
        <taxon>Tracheophyta</taxon>
        <taxon>Spermatophyta</taxon>
        <taxon>Magnoliopsida</taxon>
        <taxon>eudicotyledons</taxon>
        <taxon>Gunneridae</taxon>
        <taxon>Pentapetalae</taxon>
        <taxon>asterids</taxon>
        <taxon>lamiids</taxon>
        <taxon>Lamiales</taxon>
        <taxon>Orobanchaceae</taxon>
        <taxon>Rehmannieae</taxon>
        <taxon>Rehmannia</taxon>
    </lineage>
</organism>
<feature type="domain" description="OB" evidence="9">
    <location>
        <begin position="73"/>
        <end position="147"/>
    </location>
</feature>
<proteinExistence type="inferred from homology"/>
<keyword evidence="7" id="KW-0234">DNA repair</keyword>
<evidence type="ECO:0000256" key="4">
    <source>
        <dbReference type="ARBA" id="ARBA00022763"/>
    </source>
</evidence>
<dbReference type="SUPFAM" id="SSF50249">
    <property type="entry name" value="Nucleic acid-binding proteins"/>
    <property type="match status" value="1"/>
</dbReference>